<gene>
    <name evidence="1" type="ORF">EPI10_011386</name>
</gene>
<evidence type="ECO:0000313" key="1">
    <source>
        <dbReference type="EMBL" id="KAA3477502.1"/>
    </source>
</evidence>
<sequence>MDVWCISMNYTGEDTSWDMVVCPLFESYTAWDDVTRPSHIVALANRFRKTLRFCIEETQGAFVPSRQIIDNILLAYELLHSFKKNSQGLKDSQGYLILRKGRGKIEGVKVGRSGLPITHILFTGDKEALAIKTVVNEYEAISGQMVNFDKSLIYFSNNIRRDLGVRIANNLEKYLGLLTMVGRRKKTLLKIFDKSNKLEHSQPFHKRTGGFIKSVLQVIPLFAMQLESIWQNLKTNKGIHWCSWKFLCSPKEHGGIGFRDLSNFNKAFLAKQGWKLITDPNCLLAQVMKATYYPRRNHPSFIWRSIWGIRNILESGVGWRIGDGKPINIWNDTWLPYLGNKNLQFQNINWRYTTVEELINPTILPI</sequence>
<name>A0A5B6W9G2_9ROSI</name>
<comment type="caution">
    <text evidence="1">The sequence shown here is derived from an EMBL/GenBank/DDBJ whole genome shotgun (WGS) entry which is preliminary data.</text>
</comment>
<dbReference type="OrthoDB" id="1734132at2759"/>
<accession>A0A5B6W9G2</accession>
<dbReference type="PANTHER" id="PTHR33116">
    <property type="entry name" value="REVERSE TRANSCRIPTASE ZINC-BINDING DOMAIN-CONTAINING PROTEIN-RELATED-RELATED"/>
    <property type="match status" value="1"/>
</dbReference>
<dbReference type="AlphaFoldDB" id="A0A5B6W9G2"/>
<keyword evidence="2" id="KW-1185">Reference proteome</keyword>
<protein>
    <submittedName>
        <fullName evidence="1">Reverse transcriptase</fullName>
    </submittedName>
</protein>
<evidence type="ECO:0000313" key="2">
    <source>
        <dbReference type="Proteomes" id="UP000325315"/>
    </source>
</evidence>
<keyword evidence="1" id="KW-0548">Nucleotidyltransferase</keyword>
<dbReference type="PANTHER" id="PTHR33116:SF86">
    <property type="entry name" value="REVERSE TRANSCRIPTASE DOMAIN-CONTAINING PROTEIN"/>
    <property type="match status" value="1"/>
</dbReference>
<reference evidence="1" key="1">
    <citation type="submission" date="2019-08" db="EMBL/GenBank/DDBJ databases">
        <authorList>
            <person name="Liu F."/>
        </authorList>
    </citation>
    <scope>NUCLEOTIDE SEQUENCE [LARGE SCALE GENOMIC DNA]</scope>
    <source>
        <strain evidence="1">PA1801</strain>
        <tissue evidence="1">Leaf</tissue>
    </source>
</reference>
<proteinExistence type="predicted"/>
<keyword evidence="1" id="KW-0808">Transferase</keyword>
<dbReference type="EMBL" id="SMMG02000004">
    <property type="protein sequence ID" value="KAA3477502.1"/>
    <property type="molecule type" value="Genomic_DNA"/>
</dbReference>
<dbReference type="GO" id="GO:0003964">
    <property type="term" value="F:RNA-directed DNA polymerase activity"/>
    <property type="evidence" value="ECO:0007669"/>
    <property type="project" value="UniProtKB-KW"/>
</dbReference>
<dbReference type="Proteomes" id="UP000325315">
    <property type="component" value="Unassembled WGS sequence"/>
</dbReference>
<keyword evidence="1" id="KW-0695">RNA-directed DNA polymerase</keyword>
<organism evidence="1 2">
    <name type="scientific">Gossypium australe</name>
    <dbReference type="NCBI Taxonomy" id="47621"/>
    <lineage>
        <taxon>Eukaryota</taxon>
        <taxon>Viridiplantae</taxon>
        <taxon>Streptophyta</taxon>
        <taxon>Embryophyta</taxon>
        <taxon>Tracheophyta</taxon>
        <taxon>Spermatophyta</taxon>
        <taxon>Magnoliopsida</taxon>
        <taxon>eudicotyledons</taxon>
        <taxon>Gunneridae</taxon>
        <taxon>Pentapetalae</taxon>
        <taxon>rosids</taxon>
        <taxon>malvids</taxon>
        <taxon>Malvales</taxon>
        <taxon>Malvaceae</taxon>
        <taxon>Malvoideae</taxon>
        <taxon>Gossypium</taxon>
    </lineage>
</organism>